<name>A0AAX4HUW7_9BACT</name>
<dbReference type="KEGG" id="psti:SOO65_09860"/>
<evidence type="ECO:0000259" key="1">
    <source>
        <dbReference type="Pfam" id="PF01272"/>
    </source>
</evidence>
<keyword evidence="3" id="KW-1185">Reference proteome</keyword>
<protein>
    <submittedName>
        <fullName evidence="2">GreA/GreB family elongation factor</fullName>
    </submittedName>
</protein>
<dbReference type="PIRSF" id="PIRSF006092">
    <property type="entry name" value="GreA_GreB"/>
    <property type="match status" value="1"/>
</dbReference>
<dbReference type="EMBL" id="CP139487">
    <property type="protein sequence ID" value="WPU67057.1"/>
    <property type="molecule type" value="Genomic_DNA"/>
</dbReference>
<keyword evidence="2" id="KW-0648">Protein biosynthesis</keyword>
<keyword evidence="2" id="KW-0251">Elongation factor</keyword>
<dbReference type="Proteomes" id="UP001324634">
    <property type="component" value="Chromosome"/>
</dbReference>
<sequence length="158" mass="17650">MKKEILDELIRRSREELTGLEASAKSNRDFATDQEFKAESKYDTRALEASYLASAEAKRVEELKLEIQILEEVDVDASKKLGEISIGALVELLHGEQKRLYFLIPTAGGTIIKVKDEAVLVVSVFSPIGDALMGLKAGDEFEVETPKETRTYQVLNFL</sequence>
<feature type="domain" description="Transcription elongation factor GreA/GreB C-terminal" evidence="1">
    <location>
        <begin position="82"/>
        <end position="156"/>
    </location>
</feature>
<organism evidence="2 3">
    <name type="scientific">Peredibacter starrii</name>
    <dbReference type="NCBI Taxonomy" id="28202"/>
    <lineage>
        <taxon>Bacteria</taxon>
        <taxon>Pseudomonadati</taxon>
        <taxon>Bdellovibrionota</taxon>
        <taxon>Bacteriovoracia</taxon>
        <taxon>Bacteriovoracales</taxon>
        <taxon>Bacteriovoracaceae</taxon>
        <taxon>Peredibacter</taxon>
    </lineage>
</organism>
<proteinExistence type="predicted"/>
<dbReference type="GO" id="GO:0003677">
    <property type="term" value="F:DNA binding"/>
    <property type="evidence" value="ECO:0007669"/>
    <property type="project" value="InterPro"/>
</dbReference>
<dbReference type="InterPro" id="IPR036953">
    <property type="entry name" value="GreA/GreB_C_sf"/>
</dbReference>
<dbReference type="GO" id="GO:0032784">
    <property type="term" value="P:regulation of DNA-templated transcription elongation"/>
    <property type="evidence" value="ECO:0007669"/>
    <property type="project" value="InterPro"/>
</dbReference>
<dbReference type="AlphaFoldDB" id="A0AAX4HUW7"/>
<accession>A0AAX4HUW7</accession>
<dbReference type="InterPro" id="IPR001437">
    <property type="entry name" value="Tscrpt_elong_fac_GreA/B_C"/>
</dbReference>
<reference evidence="2 3" key="1">
    <citation type="submission" date="2023-11" db="EMBL/GenBank/DDBJ databases">
        <title>Peredibacter starrii A3.12.</title>
        <authorList>
            <person name="Mitchell R.J."/>
        </authorList>
    </citation>
    <scope>NUCLEOTIDE SEQUENCE [LARGE SCALE GENOMIC DNA]</scope>
    <source>
        <strain evidence="2 3">A3.12</strain>
    </source>
</reference>
<dbReference type="InterPro" id="IPR023459">
    <property type="entry name" value="Tscrpt_elong_fac_GreA/B_fam"/>
</dbReference>
<dbReference type="SUPFAM" id="SSF54534">
    <property type="entry name" value="FKBP-like"/>
    <property type="match status" value="1"/>
</dbReference>
<dbReference type="GO" id="GO:0070063">
    <property type="term" value="F:RNA polymerase binding"/>
    <property type="evidence" value="ECO:0007669"/>
    <property type="project" value="InterPro"/>
</dbReference>
<gene>
    <name evidence="2" type="ORF">SOO65_09860</name>
</gene>
<evidence type="ECO:0000313" key="2">
    <source>
        <dbReference type="EMBL" id="WPU67057.1"/>
    </source>
</evidence>
<dbReference type="RefSeq" id="WP_321399872.1">
    <property type="nucleotide sequence ID" value="NZ_CP139487.1"/>
</dbReference>
<evidence type="ECO:0000313" key="3">
    <source>
        <dbReference type="Proteomes" id="UP001324634"/>
    </source>
</evidence>
<dbReference type="Gene3D" id="3.10.50.30">
    <property type="entry name" value="Transcription elongation factor, GreA/GreB, C-terminal domain"/>
    <property type="match status" value="1"/>
</dbReference>
<dbReference type="Pfam" id="PF01272">
    <property type="entry name" value="GreA_GreB"/>
    <property type="match status" value="1"/>
</dbReference>
<dbReference type="GO" id="GO:0003746">
    <property type="term" value="F:translation elongation factor activity"/>
    <property type="evidence" value="ECO:0007669"/>
    <property type="project" value="UniProtKB-KW"/>
</dbReference>